<feature type="chain" id="PRO_5037633700" description="SCP domain-containing protein" evidence="1">
    <location>
        <begin position="19"/>
        <end position="220"/>
    </location>
</feature>
<evidence type="ECO:0000313" key="4">
    <source>
        <dbReference type="Proteomes" id="UP000887568"/>
    </source>
</evidence>
<dbReference type="OMA" id="YSTTACK"/>
<feature type="domain" description="SCP" evidence="2">
    <location>
        <begin position="24"/>
        <end position="175"/>
    </location>
</feature>
<reference evidence="3" key="1">
    <citation type="submission" date="2022-11" db="UniProtKB">
        <authorList>
            <consortium name="EnsemblMetazoa"/>
        </authorList>
    </citation>
    <scope>IDENTIFICATION</scope>
</reference>
<evidence type="ECO:0000259" key="2">
    <source>
        <dbReference type="SMART" id="SM00198"/>
    </source>
</evidence>
<dbReference type="InterPro" id="IPR001283">
    <property type="entry name" value="CRISP-related"/>
</dbReference>
<evidence type="ECO:0000313" key="3">
    <source>
        <dbReference type="EnsemblMetazoa" id="XP_038069307.1"/>
    </source>
</evidence>
<dbReference type="Gene3D" id="3.40.33.10">
    <property type="entry name" value="CAP"/>
    <property type="match status" value="1"/>
</dbReference>
<evidence type="ECO:0000256" key="1">
    <source>
        <dbReference type="SAM" id="SignalP"/>
    </source>
</evidence>
<proteinExistence type="predicted"/>
<keyword evidence="1" id="KW-0732">Signal</keyword>
<dbReference type="SUPFAM" id="SSF55797">
    <property type="entry name" value="PR-1-like"/>
    <property type="match status" value="1"/>
</dbReference>
<dbReference type="GeneID" id="119738474"/>
<name>A0A914B015_PATMI</name>
<sequence length="220" mass="24636">MACLGLTIFCLVISVINAEHFTEDEKKVMVSTHNLIRSFAENPPAANMLEVRWDDGLAERANDWVEKCQIKNDRFINDDPGRWGRLGQNNWAGSIERFEASHGVPAWVWVQHGQEYSFKTKTCSDGVSFKECSDFTQVIMATTEAIGCAKKKCSDDESKELYVTCFYGPGGSLLFKNPYVEGEPCSKCPKEYTCNANLCVAPPAPSERELLEDLLGYLRG</sequence>
<dbReference type="Pfam" id="PF00188">
    <property type="entry name" value="CAP"/>
    <property type="match status" value="1"/>
</dbReference>
<feature type="signal peptide" evidence="1">
    <location>
        <begin position="1"/>
        <end position="18"/>
    </location>
</feature>
<dbReference type="AlphaFoldDB" id="A0A914B015"/>
<dbReference type="InterPro" id="IPR035940">
    <property type="entry name" value="CAP_sf"/>
</dbReference>
<organism evidence="3 4">
    <name type="scientific">Patiria miniata</name>
    <name type="common">Bat star</name>
    <name type="synonym">Asterina miniata</name>
    <dbReference type="NCBI Taxonomy" id="46514"/>
    <lineage>
        <taxon>Eukaryota</taxon>
        <taxon>Metazoa</taxon>
        <taxon>Echinodermata</taxon>
        <taxon>Eleutherozoa</taxon>
        <taxon>Asterozoa</taxon>
        <taxon>Asteroidea</taxon>
        <taxon>Valvatacea</taxon>
        <taxon>Valvatida</taxon>
        <taxon>Asterinidae</taxon>
        <taxon>Patiria</taxon>
    </lineage>
</organism>
<dbReference type="SMART" id="SM00198">
    <property type="entry name" value="SCP"/>
    <property type="match status" value="1"/>
</dbReference>
<dbReference type="OrthoDB" id="337038at2759"/>
<dbReference type="InterPro" id="IPR014044">
    <property type="entry name" value="CAP_dom"/>
</dbReference>
<dbReference type="PRINTS" id="PR00837">
    <property type="entry name" value="V5TPXLIKE"/>
</dbReference>
<protein>
    <recommendedName>
        <fullName evidence="2">SCP domain-containing protein</fullName>
    </recommendedName>
</protein>
<dbReference type="Proteomes" id="UP000887568">
    <property type="component" value="Unplaced"/>
</dbReference>
<dbReference type="EnsemblMetazoa" id="XM_038213379.1">
    <property type="protein sequence ID" value="XP_038069307.1"/>
    <property type="gene ID" value="LOC119738474"/>
</dbReference>
<accession>A0A914B015</accession>
<dbReference type="RefSeq" id="XP_038069307.1">
    <property type="nucleotide sequence ID" value="XM_038213379.1"/>
</dbReference>
<keyword evidence="4" id="KW-1185">Reference proteome</keyword>
<dbReference type="PANTHER" id="PTHR10334">
    <property type="entry name" value="CYSTEINE-RICH SECRETORY PROTEIN-RELATED"/>
    <property type="match status" value="1"/>
</dbReference>